<dbReference type="SMART" id="SM00248">
    <property type="entry name" value="ANK"/>
    <property type="match status" value="6"/>
</dbReference>
<keyword evidence="2 3" id="KW-0040">ANK repeat</keyword>
<reference evidence="4 5" key="1">
    <citation type="submission" date="2019-04" db="EMBL/GenBank/DDBJ databases">
        <title>Fungal friends and foes A comparative genomics study of 23 Aspergillus species from section Flavi.</title>
        <authorList>
            <consortium name="DOE Joint Genome Institute"/>
            <person name="Kjaerbolling I."/>
            <person name="Vesth T.C."/>
            <person name="Frisvad J.C."/>
            <person name="Nybo J.L."/>
            <person name="Theobald S."/>
            <person name="Kildgaard S."/>
            <person name="Petersen T.I."/>
            <person name="Kuo A."/>
            <person name="Sato A."/>
            <person name="Lyhne E.K."/>
            <person name="Kogle M.E."/>
            <person name="Wiebenga A."/>
            <person name="Kun R.S."/>
            <person name="Lubbers R.J."/>
            <person name="Makela M.R."/>
            <person name="Barry K."/>
            <person name="Chovatia M."/>
            <person name="Clum A."/>
            <person name="Daum C."/>
            <person name="Haridas S."/>
            <person name="He G."/>
            <person name="LaButti K."/>
            <person name="Lipzen A."/>
            <person name="Mondo S."/>
            <person name="Pangilinan J."/>
            <person name="Riley R."/>
            <person name="Salamov A."/>
            <person name="Simmons B.A."/>
            <person name="Magnuson J.K."/>
            <person name="Henrissat B."/>
            <person name="Mortensen U.H."/>
            <person name="Larsen T.O."/>
            <person name="De vries R.P."/>
            <person name="Grigoriev I.V."/>
            <person name="Machida M."/>
            <person name="Baker S.E."/>
            <person name="Andersen M.R."/>
        </authorList>
    </citation>
    <scope>NUCLEOTIDE SEQUENCE [LARGE SCALE GENOMIC DNA]</scope>
    <source>
        <strain evidence="4 5">CBS 117618</strain>
    </source>
</reference>
<feature type="repeat" description="ANK" evidence="3">
    <location>
        <begin position="262"/>
        <end position="294"/>
    </location>
</feature>
<dbReference type="OMA" id="ERIFHAY"/>
<dbReference type="PROSITE" id="PS50297">
    <property type="entry name" value="ANK_REP_REGION"/>
    <property type="match status" value="3"/>
</dbReference>
<keyword evidence="1" id="KW-0677">Repeat</keyword>
<dbReference type="InterPro" id="IPR002110">
    <property type="entry name" value="Ankyrin_rpt"/>
</dbReference>
<dbReference type="Proteomes" id="UP000326532">
    <property type="component" value="Unassembled WGS sequence"/>
</dbReference>
<organism evidence="4 5">
    <name type="scientific">Aspergillus parasiticus</name>
    <dbReference type="NCBI Taxonomy" id="5067"/>
    <lineage>
        <taxon>Eukaryota</taxon>
        <taxon>Fungi</taxon>
        <taxon>Dikarya</taxon>
        <taxon>Ascomycota</taxon>
        <taxon>Pezizomycotina</taxon>
        <taxon>Eurotiomycetes</taxon>
        <taxon>Eurotiomycetidae</taxon>
        <taxon>Eurotiales</taxon>
        <taxon>Aspergillaceae</taxon>
        <taxon>Aspergillus</taxon>
        <taxon>Aspergillus subgen. Circumdati</taxon>
    </lineage>
</organism>
<dbReference type="EMBL" id="ML734938">
    <property type="protein sequence ID" value="KAB8211538.1"/>
    <property type="molecule type" value="Genomic_DNA"/>
</dbReference>
<dbReference type="SUPFAM" id="SSF48403">
    <property type="entry name" value="Ankyrin repeat"/>
    <property type="match status" value="1"/>
</dbReference>
<feature type="repeat" description="ANK" evidence="3">
    <location>
        <begin position="91"/>
        <end position="123"/>
    </location>
</feature>
<evidence type="ECO:0000313" key="4">
    <source>
        <dbReference type="EMBL" id="KAB8211538.1"/>
    </source>
</evidence>
<dbReference type="InterPro" id="IPR036770">
    <property type="entry name" value="Ankyrin_rpt-contain_sf"/>
</dbReference>
<sequence>MALWLIGQGANVTEWLMGTGLTILSIAAAFCSAKVVRRVVEIIRGKVGKTGDIFSPADDVLILHRAISKGDAESVRILLENGADPSGWDIHGVSSLTLATAGGNEEIVTMLLDRGANPLPHDAVERSALGCAASSPKLSWKTVERIFHAYRKAGGDINCTHVTTPEFVGGAPRPLETLPLHQFAAAGSVLGIELLLRYGAKVSTKGRNGMTALHAALFRYRYNRDTYQNIDEICQILVEAAVRLREDLNNQMTPYSSFMPMRGATALHLAVVCELEEIVRLLLVNGADVKIVDEEGKTALDLAKGLGNQPITDLLTAKDNGSTTSFVPNCPADATATTTASTSIATGDLIDGLRNCDLTLASGPHTFYMVYKTETLERYDMGDKNATRYVTWTTENNTSIVATSVESSVFPITSVAFTITATAASVTPSASASASAKAGVSGSANATSTSASASASHTENAAMSLPTGHALFAAGGAAMALAVAIV</sequence>
<dbReference type="InterPro" id="IPR051165">
    <property type="entry name" value="Multifunctional_ANK_Repeat"/>
</dbReference>
<dbReference type="AlphaFoldDB" id="A0A5N6E271"/>
<accession>A0A5N6E271</accession>
<feature type="repeat" description="ANK" evidence="3">
    <location>
        <begin position="58"/>
        <end position="90"/>
    </location>
</feature>
<gene>
    <name evidence="4" type="ORF">BDV34DRAFT_208691</name>
</gene>
<dbReference type="PANTHER" id="PTHR24123:SF33">
    <property type="entry name" value="PROTEIN HOS4"/>
    <property type="match status" value="1"/>
</dbReference>
<dbReference type="PANTHER" id="PTHR24123">
    <property type="entry name" value="ANKYRIN REPEAT-CONTAINING"/>
    <property type="match status" value="1"/>
</dbReference>
<dbReference type="PROSITE" id="PS50088">
    <property type="entry name" value="ANK_REPEAT"/>
    <property type="match status" value="3"/>
</dbReference>
<name>A0A5N6E271_ASPPA</name>
<dbReference type="Gene3D" id="1.25.40.20">
    <property type="entry name" value="Ankyrin repeat-containing domain"/>
    <property type="match status" value="2"/>
</dbReference>
<keyword evidence="5" id="KW-1185">Reference proteome</keyword>
<evidence type="ECO:0000256" key="1">
    <source>
        <dbReference type="ARBA" id="ARBA00022737"/>
    </source>
</evidence>
<evidence type="ECO:0000313" key="5">
    <source>
        <dbReference type="Proteomes" id="UP000326532"/>
    </source>
</evidence>
<dbReference type="VEuPathDB" id="FungiDB:BDV34DRAFT_208691"/>
<proteinExistence type="predicted"/>
<protein>
    <submittedName>
        <fullName evidence="4">Ankyrin repeat-containing domain protein</fullName>
    </submittedName>
</protein>
<evidence type="ECO:0000256" key="3">
    <source>
        <dbReference type="PROSITE-ProRule" id="PRU00023"/>
    </source>
</evidence>
<dbReference type="Pfam" id="PF12796">
    <property type="entry name" value="Ank_2"/>
    <property type="match status" value="2"/>
</dbReference>
<evidence type="ECO:0000256" key="2">
    <source>
        <dbReference type="ARBA" id="ARBA00023043"/>
    </source>
</evidence>